<evidence type="ECO:0000256" key="2">
    <source>
        <dbReference type="ARBA" id="ARBA00022500"/>
    </source>
</evidence>
<evidence type="ECO:0000256" key="6">
    <source>
        <dbReference type="ARBA" id="ARBA00023157"/>
    </source>
</evidence>
<dbReference type="AlphaFoldDB" id="A0A3P9PBC7"/>
<evidence type="ECO:0000256" key="5">
    <source>
        <dbReference type="ARBA" id="ARBA00022729"/>
    </source>
</evidence>
<dbReference type="Bgee" id="ENSPREG00000012862">
    <property type="expression patterns" value="Expressed in caudal fin and 1 other cell type or tissue"/>
</dbReference>
<keyword evidence="3" id="KW-0202">Cytokine</keyword>
<dbReference type="PANTHER" id="PTHR12015">
    <property type="entry name" value="SMALL INDUCIBLE CYTOKINE A"/>
    <property type="match status" value="1"/>
</dbReference>
<sequence>MTPRSIIMIAIPLFIIVGILSPAAGEFNSITYSIRSRTLDILKTEYFIQAGLKCTTHVGSHPLCVTFPSVGFRTSKPCCTRYSMRPVPSENIRGYREQVNVEHCRINAIIFYTTNNQEICTSPNDDWVKEALSSLSSKLKTMSRNTDGKKM</sequence>
<reference evidence="10" key="3">
    <citation type="submission" date="2025-09" db="UniProtKB">
        <authorList>
            <consortium name="Ensembl"/>
        </authorList>
    </citation>
    <scope>IDENTIFICATION</scope>
    <source>
        <strain evidence="10">Guanapo</strain>
    </source>
</reference>
<dbReference type="PANTHER" id="PTHR12015:SF108">
    <property type="entry name" value="C-C MOTIF CHEMOKINE 20"/>
    <property type="match status" value="1"/>
</dbReference>
<name>A0A3P9PBC7_POERE</name>
<dbReference type="GO" id="GO:0008009">
    <property type="term" value="F:chemokine activity"/>
    <property type="evidence" value="ECO:0007669"/>
    <property type="project" value="InterPro"/>
</dbReference>
<keyword evidence="6" id="KW-1015">Disulfide bond</keyword>
<keyword evidence="11" id="KW-1185">Reference proteome</keyword>
<dbReference type="FunFam" id="2.40.50.40:FF:000012">
    <property type="entry name" value="C-C motif chemokine"/>
    <property type="match status" value="1"/>
</dbReference>
<dbReference type="STRING" id="8081.ENSPREP00000019003"/>
<dbReference type="SMART" id="SM00199">
    <property type="entry name" value="SCY"/>
    <property type="match status" value="1"/>
</dbReference>
<keyword evidence="4" id="KW-0964">Secreted</keyword>
<dbReference type="InterPro" id="IPR036048">
    <property type="entry name" value="Interleukin_8-like_sf"/>
</dbReference>
<reference evidence="11" key="1">
    <citation type="submission" date="2013-11" db="EMBL/GenBank/DDBJ databases">
        <title>The genomic landscape of the Guanapo guppy.</title>
        <authorList>
            <person name="Kuenstner A."/>
            <person name="Dreyer C."/>
        </authorList>
    </citation>
    <scope>NUCLEOTIDE SEQUENCE</scope>
    <source>
        <strain evidence="11">Guanapo</strain>
    </source>
</reference>
<keyword evidence="2" id="KW-0145">Chemotaxis</keyword>
<feature type="domain" description="Chemokine interleukin-8-like" evidence="9">
    <location>
        <begin position="75"/>
        <end position="135"/>
    </location>
</feature>
<evidence type="ECO:0000256" key="7">
    <source>
        <dbReference type="ARBA" id="ARBA00023198"/>
    </source>
</evidence>
<dbReference type="GeneTree" id="ENSGT00940000174809"/>
<dbReference type="Ensembl" id="ENSPRET00000019208.1">
    <property type="protein sequence ID" value="ENSPREP00000019003.1"/>
    <property type="gene ID" value="ENSPREG00000012862.1"/>
</dbReference>
<dbReference type="GO" id="GO:0005615">
    <property type="term" value="C:extracellular space"/>
    <property type="evidence" value="ECO:0007669"/>
    <property type="project" value="UniProtKB-KW"/>
</dbReference>
<evidence type="ECO:0000256" key="1">
    <source>
        <dbReference type="ARBA" id="ARBA00004613"/>
    </source>
</evidence>
<evidence type="ECO:0000313" key="11">
    <source>
        <dbReference type="Proteomes" id="UP000242638"/>
    </source>
</evidence>
<evidence type="ECO:0000259" key="9">
    <source>
        <dbReference type="SMART" id="SM00199"/>
    </source>
</evidence>
<dbReference type="Gene3D" id="2.40.50.40">
    <property type="match status" value="1"/>
</dbReference>
<organism evidence="10 11">
    <name type="scientific">Poecilia reticulata</name>
    <name type="common">Guppy</name>
    <name type="synonym">Acanthophacelus reticulatus</name>
    <dbReference type="NCBI Taxonomy" id="8081"/>
    <lineage>
        <taxon>Eukaryota</taxon>
        <taxon>Metazoa</taxon>
        <taxon>Chordata</taxon>
        <taxon>Craniata</taxon>
        <taxon>Vertebrata</taxon>
        <taxon>Euteleostomi</taxon>
        <taxon>Actinopterygii</taxon>
        <taxon>Neopterygii</taxon>
        <taxon>Teleostei</taxon>
        <taxon>Neoteleostei</taxon>
        <taxon>Acanthomorphata</taxon>
        <taxon>Ovalentaria</taxon>
        <taxon>Atherinomorphae</taxon>
        <taxon>Cyprinodontiformes</taxon>
        <taxon>Poeciliidae</taxon>
        <taxon>Poeciliinae</taxon>
        <taxon>Poecilia</taxon>
    </lineage>
</organism>
<feature type="chain" id="PRO_5018195908" evidence="8">
    <location>
        <begin position="26"/>
        <end position="151"/>
    </location>
</feature>
<feature type="signal peptide" evidence="8">
    <location>
        <begin position="1"/>
        <end position="25"/>
    </location>
</feature>
<evidence type="ECO:0000256" key="4">
    <source>
        <dbReference type="ARBA" id="ARBA00022525"/>
    </source>
</evidence>
<dbReference type="Pfam" id="PF00048">
    <property type="entry name" value="IL8"/>
    <property type="match status" value="1"/>
</dbReference>
<evidence type="ECO:0000256" key="3">
    <source>
        <dbReference type="ARBA" id="ARBA00022514"/>
    </source>
</evidence>
<keyword evidence="7" id="KW-0395">Inflammatory response</keyword>
<reference evidence="10" key="2">
    <citation type="submission" date="2025-08" db="UniProtKB">
        <authorList>
            <consortium name="Ensembl"/>
        </authorList>
    </citation>
    <scope>IDENTIFICATION</scope>
    <source>
        <strain evidence="10">Guanapo</strain>
    </source>
</reference>
<dbReference type="GO" id="GO:0006955">
    <property type="term" value="P:immune response"/>
    <property type="evidence" value="ECO:0007669"/>
    <property type="project" value="InterPro"/>
</dbReference>
<dbReference type="InterPro" id="IPR039809">
    <property type="entry name" value="Chemokine_b/g/d"/>
</dbReference>
<evidence type="ECO:0000256" key="8">
    <source>
        <dbReference type="SAM" id="SignalP"/>
    </source>
</evidence>
<evidence type="ECO:0000313" key="10">
    <source>
        <dbReference type="Ensembl" id="ENSPREP00000019003.1"/>
    </source>
</evidence>
<keyword evidence="5 8" id="KW-0732">Signal</keyword>
<proteinExistence type="predicted"/>
<dbReference type="GO" id="GO:0006954">
    <property type="term" value="P:inflammatory response"/>
    <property type="evidence" value="ECO:0007669"/>
    <property type="project" value="UniProtKB-KW"/>
</dbReference>
<protein>
    <submittedName>
        <fullName evidence="10">C-C motif chemokine 20</fullName>
    </submittedName>
</protein>
<accession>A0A3P9PBC7</accession>
<comment type="subcellular location">
    <subcellularLocation>
        <location evidence="1">Secreted</location>
    </subcellularLocation>
</comment>
<dbReference type="Proteomes" id="UP000242638">
    <property type="component" value="Unassembled WGS sequence"/>
</dbReference>
<dbReference type="InterPro" id="IPR001811">
    <property type="entry name" value="Chemokine_IL8-like_dom"/>
</dbReference>
<dbReference type="SUPFAM" id="SSF54117">
    <property type="entry name" value="Interleukin 8-like chemokines"/>
    <property type="match status" value="1"/>
</dbReference>